<dbReference type="AlphaFoldDB" id="A0A511QCF3"/>
<name>A0A511QCF3_9VIBR</name>
<keyword evidence="2" id="KW-1185">Reference proteome</keyword>
<protein>
    <submittedName>
        <fullName evidence="1">Sugar-binding protein</fullName>
    </submittedName>
</protein>
<proteinExistence type="predicted"/>
<dbReference type="Gene3D" id="2.180.10.10">
    <property type="entry name" value="RHS repeat-associated core"/>
    <property type="match status" value="1"/>
</dbReference>
<reference evidence="1 2" key="1">
    <citation type="submission" date="2019-07" db="EMBL/GenBank/DDBJ databases">
        <title>Whole genome shotgun sequence of Vibrio sagamiensis NBRC 104589.</title>
        <authorList>
            <person name="Hosoyama A."/>
            <person name="Uohara A."/>
            <person name="Ohji S."/>
            <person name="Ichikawa N."/>
        </authorList>
    </citation>
    <scope>NUCLEOTIDE SEQUENCE [LARGE SCALE GENOMIC DNA]</scope>
    <source>
        <strain evidence="1 2">NBRC 104589</strain>
    </source>
</reference>
<sequence>MKDQVFTYASNYNGFSSGNVNERTGIFNFSIEIANINANQLRGPLLDINVHIDPTSTYDQGFGPGVALGLPSIDLINNIFTSSKGISVKLDVRNSKPIEPCLKDFKIVHESPSLFHVIYSTGDSEYFTRNNQGTLAVLTRKENSLGLGLNFFWNNMGELSHIKDDENIEYFSSQRLGVNLREMSFFSERYFICASFERGTYTITLPYPSSGSLTLVNKYYIFTELDRRSGIRIIKQVQLPDESTHDLVYGQYLYLPPGNQYSQLPVVTEHTIKKSNTTIRKIEYDFLIEGYRGPNVYGLGANIPYNNYSDTLYRIRSPYFYKVRKIEFNHLNIATITNSKYDKFHNLVEVIRECGNCKKIESMTYFSNENYDVSGQLNKFKLLSRHDVTYFKSGSQRSESVSYDYDDYGNIIWEYNESSNIKISYEYYDTIFNGNSNCPKYDFIYFLKSQTLTDVANNKSRIVSERKYTKISETSPYSVAIFEDRNIYANTTLKYKYYSDKTNFGRIESKILRYNDYDFIDSYSYTINKNDNTLQVNEFNNYPSKLNDTMVNNTIFDSITNKILSRDDQGLEVKFYYNFDGRIGKEVTAEGTENSFQNEYIYDHSKNTITMIDQLGNIKKSEFDPFGNVVKVWLTIPGIIDNFLSLSNVYNQMGQKISETAFDTSLSPLGTTPIQHKAWVLVTQYQYDEWGEVSTITTPDGQTQFDSFDPINQVVKSGIEGLAYKVETTDSFTRSIKVEHFDGNNNKVNIGEISYYNGFDLIYKKVSDLGVIKEYDYDTLDRVVKEKKYSKNLQHTIITETEYSPLHVNTEFVKSISVNGYVMGTREYDGYGRLLTEMVDSNRTSYIYNNGEKYHHKIVLANGQELNTTFNQHLHACTQHGMQRKVLDTKTGLINYSIRTDTNNEIRYKYRFDGLVTEELTSLNANVYDYTLTGLPLASSSNEHNFESIQYDDRKRILMKHDSLNRIAYKNYDNFSRVTEIEVRGESNIDINIDYSQFPEQVVTRTVQGTERLIEAINFGADGKISSKTIELNGKSSTESYIYNEFSQLIKYNATGERLPKDQFGNFIKNQTFSYDSFGNVSSLETIFSDDSKDIANFGYDHDYPTRLMTVHHTHPSYTNHVFSDSYDIFGRLVKDEKGYRYSFNEYGEMKAVYDENGILLSQYTYDAQGRLASQSIPEQPSIEYIYSGQSLISQKQGNVKTKTSSMDNRILSKNISGIGIDVTNTYFVDSDNTPLKVISSGDINKVSEYSYMAYGYRKE</sequence>
<organism evidence="1 2">
    <name type="scientific">Vibrio sagamiensis NBRC 104589</name>
    <dbReference type="NCBI Taxonomy" id="1219064"/>
    <lineage>
        <taxon>Bacteria</taxon>
        <taxon>Pseudomonadati</taxon>
        <taxon>Pseudomonadota</taxon>
        <taxon>Gammaproteobacteria</taxon>
        <taxon>Vibrionales</taxon>
        <taxon>Vibrionaceae</taxon>
        <taxon>Vibrio</taxon>
    </lineage>
</organism>
<dbReference type="OrthoDB" id="5862074at2"/>
<evidence type="ECO:0000313" key="2">
    <source>
        <dbReference type="Proteomes" id="UP000321922"/>
    </source>
</evidence>
<dbReference type="RefSeq" id="WP_039983858.1">
    <property type="nucleotide sequence ID" value="NZ_BAOJ01000335.1"/>
</dbReference>
<dbReference type="EMBL" id="BJXJ01000008">
    <property type="protein sequence ID" value="GEM74978.1"/>
    <property type="molecule type" value="Genomic_DNA"/>
</dbReference>
<accession>A0A511QCF3</accession>
<evidence type="ECO:0000313" key="1">
    <source>
        <dbReference type="EMBL" id="GEM74978.1"/>
    </source>
</evidence>
<gene>
    <name evidence="1" type="ORF">VSA01S_10900</name>
</gene>
<comment type="caution">
    <text evidence="1">The sequence shown here is derived from an EMBL/GenBank/DDBJ whole genome shotgun (WGS) entry which is preliminary data.</text>
</comment>
<dbReference type="Proteomes" id="UP000321922">
    <property type="component" value="Unassembled WGS sequence"/>
</dbReference>